<dbReference type="FunFam" id="3.40.50.720:FF:000744">
    <property type="entry name" value="Smt3 activating enzyme 1"/>
    <property type="match status" value="1"/>
</dbReference>
<dbReference type="AlphaFoldDB" id="A0A1B0C9L3"/>
<dbReference type="PANTHER" id="PTHR10953:SF162">
    <property type="entry name" value="SUMO-ACTIVATING ENZYME SUBUNIT 1"/>
    <property type="match status" value="1"/>
</dbReference>
<evidence type="ECO:0000256" key="6">
    <source>
        <dbReference type="ARBA" id="ARBA00026003"/>
    </source>
</evidence>
<dbReference type="EMBL" id="AJWK01002460">
    <property type="status" value="NOT_ANNOTATED_CDS"/>
    <property type="molecule type" value="Genomic_DNA"/>
</dbReference>
<sequence>MTEVASKNSISTELTVQEAELYDRQIRLWGLESQKRIRTARILICGINGLGAEISKNIILAGVKSVTFLDHNVVSEGDRCSQFLAPVTALGENRAEASLARAQALNPMVELNADKDVLTEKPDNFFTAYDVVIVIGAPRREMIRINNACRMKGVKFFGTDVWGMFGYSFADLQEHQFIEDVFKHKVVSKENDKIKTELVGVPTKKTLLFPPLQDVFEFDCRKREYLKTIKRKGFALMMFMILHRFREEHQRDPCYKKATEDRAILLQYRDDLAPGIIPDSAFTHVFSQISPVAAIVGGVVGQEVIKSVSQKEAPHHNLFFFDPERGDGYIETIGI</sequence>
<evidence type="ECO:0000256" key="4">
    <source>
        <dbReference type="ARBA" id="ARBA00022786"/>
    </source>
</evidence>
<evidence type="ECO:0000256" key="7">
    <source>
        <dbReference type="ARBA" id="ARBA00044187"/>
    </source>
</evidence>
<evidence type="ECO:0000313" key="11">
    <source>
        <dbReference type="Proteomes" id="UP000092461"/>
    </source>
</evidence>
<dbReference type="InterPro" id="IPR045886">
    <property type="entry name" value="ThiF/MoeB/HesA"/>
</dbReference>
<evidence type="ECO:0000256" key="8">
    <source>
        <dbReference type="ARBA" id="ARBA00044354"/>
    </source>
</evidence>
<comment type="pathway">
    <text evidence="2">Protein modification; protein sumoylation.</text>
</comment>
<evidence type="ECO:0000313" key="10">
    <source>
        <dbReference type="EnsemblMetazoa" id="LLOJ000635-PA"/>
    </source>
</evidence>
<dbReference type="InterPro" id="IPR035985">
    <property type="entry name" value="Ubiquitin-activating_enz"/>
</dbReference>
<dbReference type="GO" id="GO:0019948">
    <property type="term" value="F:SUMO activating enzyme activity"/>
    <property type="evidence" value="ECO:0007669"/>
    <property type="project" value="TreeGrafter"/>
</dbReference>
<name>A0A1B0C9L3_LUTLO</name>
<dbReference type="InterPro" id="IPR000011">
    <property type="entry name" value="UBQ/SUMO-activ_enz_E1-like"/>
</dbReference>
<evidence type="ECO:0000256" key="3">
    <source>
        <dbReference type="ARBA" id="ARBA00005673"/>
    </source>
</evidence>
<dbReference type="InterPro" id="IPR000594">
    <property type="entry name" value="ThiF_NAD_FAD-bd"/>
</dbReference>
<dbReference type="Proteomes" id="UP000092461">
    <property type="component" value="Unassembled WGS sequence"/>
</dbReference>
<dbReference type="GO" id="GO:0005737">
    <property type="term" value="C:cytoplasm"/>
    <property type="evidence" value="ECO:0007669"/>
    <property type="project" value="TreeGrafter"/>
</dbReference>
<evidence type="ECO:0000256" key="1">
    <source>
        <dbReference type="ARBA" id="ARBA00004123"/>
    </source>
</evidence>
<protein>
    <recommendedName>
        <fullName evidence="7">SUMO-activating enzyme subunit 1</fullName>
    </recommendedName>
    <alternativeName>
        <fullName evidence="8">Ubiquitin-like 1-activating enzyme E1A</fullName>
    </alternativeName>
</protein>
<comment type="subcellular location">
    <subcellularLocation>
        <location evidence="1">Nucleus</location>
    </subcellularLocation>
</comment>
<dbReference type="Gene3D" id="3.40.50.720">
    <property type="entry name" value="NAD(P)-binding Rossmann-like Domain"/>
    <property type="match status" value="1"/>
</dbReference>
<dbReference type="EnsemblMetazoa" id="LLOJ000635-RA">
    <property type="protein sequence ID" value="LLOJ000635-PA"/>
    <property type="gene ID" value="LLOJ000635"/>
</dbReference>
<dbReference type="GO" id="GO:0016925">
    <property type="term" value="P:protein sumoylation"/>
    <property type="evidence" value="ECO:0007669"/>
    <property type="project" value="TreeGrafter"/>
</dbReference>
<dbReference type="Pfam" id="PF00899">
    <property type="entry name" value="ThiF"/>
    <property type="match status" value="1"/>
</dbReference>
<comment type="similarity">
    <text evidence="3">Belongs to the ubiquitin-activating E1 family.</text>
</comment>
<dbReference type="CDD" id="cd01492">
    <property type="entry name" value="Aos1_SUMO"/>
    <property type="match status" value="1"/>
</dbReference>
<dbReference type="SUPFAM" id="SSF69572">
    <property type="entry name" value="Activating enzymes of the ubiquitin-like proteins"/>
    <property type="match status" value="1"/>
</dbReference>
<reference evidence="10" key="1">
    <citation type="submission" date="2020-05" db="UniProtKB">
        <authorList>
            <consortium name="EnsemblMetazoa"/>
        </authorList>
    </citation>
    <scope>IDENTIFICATION</scope>
    <source>
        <strain evidence="10">Jacobina</strain>
    </source>
</reference>
<evidence type="ECO:0000259" key="9">
    <source>
        <dbReference type="Pfam" id="PF00899"/>
    </source>
</evidence>
<dbReference type="VEuPathDB" id="VectorBase:LLONM1_011293"/>
<evidence type="ECO:0000256" key="2">
    <source>
        <dbReference type="ARBA" id="ARBA00004718"/>
    </source>
</evidence>
<accession>A0A1B0C9L3</accession>
<proteinExistence type="inferred from homology"/>
<dbReference type="PANTHER" id="PTHR10953">
    <property type="entry name" value="UBIQUITIN-ACTIVATING ENZYME E1"/>
    <property type="match status" value="1"/>
</dbReference>
<dbReference type="PRINTS" id="PR01849">
    <property type="entry name" value="UBIQUITINACT"/>
</dbReference>
<feature type="domain" description="THIF-type NAD/FAD binding fold" evidence="9">
    <location>
        <begin position="22"/>
        <end position="325"/>
    </location>
</feature>
<evidence type="ECO:0000256" key="5">
    <source>
        <dbReference type="ARBA" id="ARBA00023242"/>
    </source>
</evidence>
<organism evidence="10 11">
    <name type="scientific">Lutzomyia longipalpis</name>
    <name type="common">Sand fly</name>
    <dbReference type="NCBI Taxonomy" id="7200"/>
    <lineage>
        <taxon>Eukaryota</taxon>
        <taxon>Metazoa</taxon>
        <taxon>Ecdysozoa</taxon>
        <taxon>Arthropoda</taxon>
        <taxon>Hexapoda</taxon>
        <taxon>Insecta</taxon>
        <taxon>Pterygota</taxon>
        <taxon>Neoptera</taxon>
        <taxon>Endopterygota</taxon>
        <taxon>Diptera</taxon>
        <taxon>Nematocera</taxon>
        <taxon>Psychodoidea</taxon>
        <taxon>Psychodidae</taxon>
        <taxon>Lutzomyia</taxon>
        <taxon>Lutzomyia</taxon>
    </lineage>
</organism>
<comment type="subunit">
    <text evidence="6">Heterodimer of SAE1 and UBA2/SAE2. The heterodimer corresponds to the two domains that are encoded on a single polypeptide chain in ubiquitin-activating enzyme E1. Interacts with UBE2I.</text>
</comment>
<dbReference type="VEuPathDB" id="VectorBase:LLOJ000635"/>
<keyword evidence="5" id="KW-0539">Nucleus</keyword>
<dbReference type="GO" id="GO:0031510">
    <property type="term" value="C:SUMO activating enzyme complex"/>
    <property type="evidence" value="ECO:0007669"/>
    <property type="project" value="TreeGrafter"/>
</dbReference>
<keyword evidence="11" id="KW-1185">Reference proteome</keyword>
<keyword evidence="4" id="KW-0833">Ubl conjugation pathway</keyword>